<dbReference type="Proteomes" id="UP001363151">
    <property type="component" value="Unassembled WGS sequence"/>
</dbReference>
<evidence type="ECO:0000313" key="2">
    <source>
        <dbReference type="Proteomes" id="UP001363151"/>
    </source>
</evidence>
<gene>
    <name evidence="1" type="ORF">SO694_00124080</name>
</gene>
<comment type="caution">
    <text evidence="1">The sequence shown here is derived from an EMBL/GenBank/DDBJ whole genome shotgun (WGS) entry which is preliminary data.</text>
</comment>
<proteinExistence type="predicted"/>
<accession>A0ABR1G3I0</accession>
<dbReference type="EMBL" id="JBBJCI010000129">
    <property type="protein sequence ID" value="KAK7247684.1"/>
    <property type="molecule type" value="Genomic_DNA"/>
</dbReference>
<evidence type="ECO:0008006" key="3">
    <source>
        <dbReference type="Google" id="ProtNLM"/>
    </source>
</evidence>
<protein>
    <recommendedName>
        <fullName evidence="3">RGS domain-containing protein</fullName>
    </recommendedName>
</protein>
<evidence type="ECO:0000313" key="1">
    <source>
        <dbReference type="EMBL" id="KAK7247684.1"/>
    </source>
</evidence>
<name>A0ABR1G3I0_AURAN</name>
<sequence length="145" mass="14997">MSTFASSSDASSSDALARCAAFQREAAIEGAAAAIDGAGASGAAHDLFVERFVAFAVLQERHRAGRLLAGDDAAPLETRRRARAGMVGAFSDGGSTVLGCLEPSALEARVGADAAATIERAVRDLRRAFWRRDRARSATGASSRA</sequence>
<keyword evidence="2" id="KW-1185">Reference proteome</keyword>
<reference evidence="1 2" key="1">
    <citation type="submission" date="2024-03" db="EMBL/GenBank/DDBJ databases">
        <title>Aureococcus anophagefferens CCMP1851 and Kratosvirus quantuckense: Draft genome of a second virus-susceptible host strain in the model system.</title>
        <authorList>
            <person name="Chase E."/>
            <person name="Truchon A.R."/>
            <person name="Schepens W."/>
            <person name="Wilhelm S.W."/>
        </authorList>
    </citation>
    <scope>NUCLEOTIDE SEQUENCE [LARGE SCALE GENOMIC DNA]</scope>
    <source>
        <strain evidence="1 2">CCMP1851</strain>
    </source>
</reference>
<organism evidence="1 2">
    <name type="scientific">Aureococcus anophagefferens</name>
    <name type="common">Harmful bloom alga</name>
    <dbReference type="NCBI Taxonomy" id="44056"/>
    <lineage>
        <taxon>Eukaryota</taxon>
        <taxon>Sar</taxon>
        <taxon>Stramenopiles</taxon>
        <taxon>Ochrophyta</taxon>
        <taxon>Pelagophyceae</taxon>
        <taxon>Pelagomonadales</taxon>
        <taxon>Pelagomonadaceae</taxon>
        <taxon>Aureococcus</taxon>
    </lineage>
</organism>